<sequence length="124" mass="13358">MHVTAAALDVPANCATPIGVTLAMLGRDATPVHAVFDWRQEGPQTWEIAVETEGRTLHLRMGGAVLEIDGSAIPVPVEGEYPAIYRRFADLIATRQSDVDIAPLRICADAFLIGHQTATAPFHD</sequence>
<organism evidence="1">
    <name type="scientific">mine drainage metagenome</name>
    <dbReference type="NCBI Taxonomy" id="410659"/>
    <lineage>
        <taxon>unclassified sequences</taxon>
        <taxon>metagenomes</taxon>
        <taxon>ecological metagenomes</taxon>
    </lineage>
</organism>
<comment type="caution">
    <text evidence="1">The sequence shown here is derived from an EMBL/GenBank/DDBJ whole genome shotgun (WGS) entry which is preliminary data.</text>
</comment>
<dbReference type="AlphaFoldDB" id="A0A1J5P933"/>
<gene>
    <name evidence="1" type="primary">gal</name>
    <name evidence="1" type="ORF">GALL_502910</name>
</gene>
<dbReference type="Gene3D" id="3.30.360.10">
    <property type="entry name" value="Dihydrodipicolinate Reductase, domain 2"/>
    <property type="match status" value="1"/>
</dbReference>
<proteinExistence type="predicted"/>
<keyword evidence="1" id="KW-0560">Oxidoreductase</keyword>
<dbReference type="EC" id="1.1.1.48" evidence="1"/>
<accession>A0A1J5P933</accession>
<name>A0A1J5P933_9ZZZZ</name>
<reference evidence="1" key="1">
    <citation type="submission" date="2016-10" db="EMBL/GenBank/DDBJ databases">
        <title>Sequence of Gallionella enrichment culture.</title>
        <authorList>
            <person name="Poehlein A."/>
            <person name="Muehling M."/>
            <person name="Daniel R."/>
        </authorList>
    </citation>
    <scope>NUCLEOTIDE SEQUENCE</scope>
</reference>
<protein>
    <submittedName>
        <fullName evidence="1">Galactose 1-dehydrogenase</fullName>
        <ecNumber evidence="1">1.1.1.48</ecNumber>
    </submittedName>
</protein>
<dbReference type="EMBL" id="MLJW01005493">
    <property type="protein sequence ID" value="OIQ68121.1"/>
    <property type="molecule type" value="Genomic_DNA"/>
</dbReference>
<evidence type="ECO:0000313" key="1">
    <source>
        <dbReference type="EMBL" id="OIQ68121.1"/>
    </source>
</evidence>
<dbReference type="GO" id="GO:0019151">
    <property type="term" value="F:galactose 1-dehydrogenase activity"/>
    <property type="evidence" value="ECO:0007669"/>
    <property type="project" value="UniProtKB-EC"/>
</dbReference>